<evidence type="ECO:0000313" key="4">
    <source>
        <dbReference type="Proteomes" id="UP000325315"/>
    </source>
</evidence>
<dbReference type="Pfam" id="PF17919">
    <property type="entry name" value="RT_RNaseH_2"/>
    <property type="match status" value="1"/>
</dbReference>
<reference evidence="4" key="1">
    <citation type="journal article" date="2019" name="Plant Biotechnol. J.">
        <title>Genome sequencing of the Australian wild diploid species Gossypium australe highlights disease resistance and delayed gland morphogenesis.</title>
        <authorList>
            <person name="Cai Y."/>
            <person name="Cai X."/>
            <person name="Wang Q."/>
            <person name="Wang P."/>
            <person name="Zhang Y."/>
            <person name="Cai C."/>
            <person name="Xu Y."/>
            <person name="Wang K."/>
            <person name="Zhou Z."/>
            <person name="Wang C."/>
            <person name="Geng S."/>
            <person name="Li B."/>
            <person name="Dong Q."/>
            <person name="Hou Y."/>
            <person name="Wang H."/>
            <person name="Ai P."/>
            <person name="Liu Z."/>
            <person name="Yi F."/>
            <person name="Sun M."/>
            <person name="An G."/>
            <person name="Cheng J."/>
            <person name="Zhang Y."/>
            <person name="Shi Q."/>
            <person name="Xie Y."/>
            <person name="Shi X."/>
            <person name="Chang Y."/>
            <person name="Huang F."/>
            <person name="Chen Y."/>
            <person name="Hong S."/>
            <person name="Mi L."/>
            <person name="Sun Q."/>
            <person name="Zhang L."/>
            <person name="Zhou B."/>
            <person name="Peng R."/>
            <person name="Zhang X."/>
            <person name="Liu F."/>
        </authorList>
    </citation>
    <scope>NUCLEOTIDE SEQUENCE [LARGE SCALE GENOMIC DNA]</scope>
    <source>
        <strain evidence="4">cv. PA1801</strain>
    </source>
</reference>
<comment type="caution">
    <text evidence="3">The sequence shown here is derived from an EMBL/GenBank/DDBJ whole genome shotgun (WGS) entry which is preliminary data.</text>
</comment>
<dbReference type="EMBL" id="SMMG02000002">
    <property type="protein sequence ID" value="KAA3484686.1"/>
    <property type="molecule type" value="Genomic_DNA"/>
</dbReference>
<dbReference type="SUPFAM" id="SSF56672">
    <property type="entry name" value="DNA/RNA polymerases"/>
    <property type="match status" value="1"/>
</dbReference>
<dbReference type="AlphaFoldDB" id="A0A5B6WTQ1"/>
<proteinExistence type="predicted"/>
<protein>
    <submittedName>
        <fullName evidence="3">Retrovirus-related Pol polyprotein from transposon opus</fullName>
    </submittedName>
</protein>
<keyword evidence="4" id="KW-1185">Reference proteome</keyword>
<dbReference type="InterPro" id="IPR043128">
    <property type="entry name" value="Rev_trsase/Diguanyl_cyclase"/>
</dbReference>
<dbReference type="Gene3D" id="3.30.70.270">
    <property type="match status" value="2"/>
</dbReference>
<evidence type="ECO:0000259" key="2">
    <source>
        <dbReference type="Pfam" id="PF17919"/>
    </source>
</evidence>
<dbReference type="PANTHER" id="PTHR37984">
    <property type="entry name" value="PROTEIN CBG26694"/>
    <property type="match status" value="1"/>
</dbReference>
<gene>
    <name evidence="3" type="ORF">EPI10_006756</name>
</gene>
<dbReference type="OrthoDB" id="1001379at2759"/>
<name>A0A5B6WTQ1_9ROSI</name>
<sequence length="127" mass="14579">MDNLENVLKRCEEINLVLNREKCHFMVKKGLVLGHRISRKDFAYISKPLNQLLQKEIPFIFDQNCVKTFEVIKEKLLSALIIITLNWSKPFIVMSDASDYAIGIALGQKRNNIFGAIHYASKTLNPT</sequence>
<feature type="domain" description="Reverse transcriptase/retrotransposon-derived protein RNase H-like" evidence="2">
    <location>
        <begin position="62"/>
        <end position="127"/>
    </location>
</feature>
<keyword evidence="1" id="KW-0511">Multifunctional enzyme</keyword>
<evidence type="ECO:0000256" key="1">
    <source>
        <dbReference type="ARBA" id="ARBA00023268"/>
    </source>
</evidence>
<dbReference type="InterPro" id="IPR043502">
    <property type="entry name" value="DNA/RNA_pol_sf"/>
</dbReference>
<evidence type="ECO:0000313" key="3">
    <source>
        <dbReference type="EMBL" id="KAA3484686.1"/>
    </source>
</evidence>
<dbReference type="GO" id="GO:0003824">
    <property type="term" value="F:catalytic activity"/>
    <property type="evidence" value="ECO:0007669"/>
    <property type="project" value="UniProtKB-KW"/>
</dbReference>
<organism evidence="3 4">
    <name type="scientific">Gossypium australe</name>
    <dbReference type="NCBI Taxonomy" id="47621"/>
    <lineage>
        <taxon>Eukaryota</taxon>
        <taxon>Viridiplantae</taxon>
        <taxon>Streptophyta</taxon>
        <taxon>Embryophyta</taxon>
        <taxon>Tracheophyta</taxon>
        <taxon>Spermatophyta</taxon>
        <taxon>Magnoliopsida</taxon>
        <taxon>eudicotyledons</taxon>
        <taxon>Gunneridae</taxon>
        <taxon>Pentapetalae</taxon>
        <taxon>rosids</taxon>
        <taxon>malvids</taxon>
        <taxon>Malvales</taxon>
        <taxon>Malvaceae</taxon>
        <taxon>Malvoideae</taxon>
        <taxon>Gossypium</taxon>
    </lineage>
</organism>
<dbReference type="InterPro" id="IPR041577">
    <property type="entry name" value="RT_RNaseH_2"/>
</dbReference>
<dbReference type="PANTHER" id="PTHR37984:SF5">
    <property type="entry name" value="PROTEIN NYNRIN-LIKE"/>
    <property type="match status" value="1"/>
</dbReference>
<dbReference type="Proteomes" id="UP000325315">
    <property type="component" value="Unassembled WGS sequence"/>
</dbReference>
<dbReference type="InterPro" id="IPR050951">
    <property type="entry name" value="Retrovirus_Pol_polyprotein"/>
</dbReference>
<accession>A0A5B6WTQ1</accession>